<evidence type="ECO:0000256" key="2">
    <source>
        <dbReference type="ARBA" id="ARBA00006432"/>
    </source>
</evidence>
<dbReference type="GO" id="GO:0031177">
    <property type="term" value="F:phosphopantetheine binding"/>
    <property type="evidence" value="ECO:0007669"/>
    <property type="project" value="InterPro"/>
</dbReference>
<dbReference type="EMBL" id="CP022657">
    <property type="protein sequence ID" value="ASS75461.1"/>
    <property type="molecule type" value="Genomic_DNA"/>
</dbReference>
<dbReference type="OrthoDB" id="9765680at2"/>
<evidence type="ECO:0000259" key="7">
    <source>
        <dbReference type="PROSITE" id="PS50042"/>
    </source>
</evidence>
<dbReference type="Gene3D" id="1.10.1200.10">
    <property type="entry name" value="ACP-like"/>
    <property type="match status" value="1"/>
</dbReference>
<keyword evidence="4" id="KW-0597">Phosphoprotein</keyword>
<dbReference type="Gene3D" id="3.40.50.12780">
    <property type="entry name" value="N-terminal domain of ligase-like"/>
    <property type="match status" value="1"/>
</dbReference>
<dbReference type="FunFam" id="3.30.300.30:FF:000010">
    <property type="entry name" value="Enterobactin synthetase component F"/>
    <property type="match status" value="1"/>
</dbReference>
<evidence type="ECO:0000256" key="5">
    <source>
        <dbReference type="ARBA" id="ARBA00023194"/>
    </source>
</evidence>
<dbReference type="SUPFAM" id="SSF56801">
    <property type="entry name" value="Acetyl-CoA synthetase-like"/>
    <property type="match status" value="2"/>
</dbReference>
<dbReference type="PANTHER" id="PTHR45527:SF1">
    <property type="entry name" value="FATTY ACID SYNTHASE"/>
    <property type="match status" value="1"/>
</dbReference>
<keyword evidence="3" id="KW-0596">Phosphopantetheine</keyword>
<dbReference type="InterPro" id="IPR001242">
    <property type="entry name" value="Condensation_dom"/>
</dbReference>
<feature type="compositionally biased region" description="Polar residues" evidence="6">
    <location>
        <begin position="2346"/>
        <end position="2360"/>
    </location>
</feature>
<evidence type="ECO:0000256" key="6">
    <source>
        <dbReference type="SAM" id="MobiDB-lite"/>
    </source>
</evidence>
<dbReference type="RefSeq" id="WP_094236705.1">
    <property type="nucleotide sequence ID" value="NZ_CP022657.1"/>
</dbReference>
<dbReference type="InterPro" id="IPR010071">
    <property type="entry name" value="AA_adenyl_dom"/>
</dbReference>
<dbReference type="FunFam" id="3.40.50.12780:FF:000012">
    <property type="entry name" value="Non-ribosomal peptide synthetase"/>
    <property type="match status" value="1"/>
</dbReference>
<protein>
    <recommendedName>
        <fullName evidence="11">Non-ribosomal peptide synthetase</fullName>
    </recommendedName>
</protein>
<dbReference type="GO" id="GO:0009239">
    <property type="term" value="P:enterobactin biosynthetic process"/>
    <property type="evidence" value="ECO:0007669"/>
    <property type="project" value="TreeGrafter"/>
</dbReference>
<dbReference type="Gene3D" id="2.30.38.10">
    <property type="entry name" value="Luciferase, Domain 3"/>
    <property type="match status" value="1"/>
</dbReference>
<dbReference type="InterPro" id="IPR036736">
    <property type="entry name" value="ACP-like_sf"/>
</dbReference>
<dbReference type="InterPro" id="IPR025110">
    <property type="entry name" value="AMP-bd_C"/>
</dbReference>
<evidence type="ECO:0000256" key="4">
    <source>
        <dbReference type="ARBA" id="ARBA00022553"/>
    </source>
</evidence>
<dbReference type="Pfam" id="PF00501">
    <property type="entry name" value="AMP-binding"/>
    <property type="match status" value="2"/>
</dbReference>
<reference evidence="9 10" key="1">
    <citation type="journal article" date="2015" name="Int. J. Syst. Evol. Microbiol.">
        <title>Tumebacillus algifaecis sp. nov., isolated from decomposing algal scum.</title>
        <authorList>
            <person name="Wu Y.F."/>
            <person name="Zhang B."/>
            <person name="Xing P."/>
            <person name="Wu Q.L."/>
            <person name="Liu S.J."/>
        </authorList>
    </citation>
    <scope>NUCLEOTIDE SEQUENCE [LARGE SCALE GENOMIC DNA]</scope>
    <source>
        <strain evidence="9 10">THMBR28</strain>
    </source>
</reference>
<dbReference type="PROSITE" id="PS00012">
    <property type="entry name" value="PHOSPHOPANTETHEINE"/>
    <property type="match status" value="1"/>
</dbReference>
<dbReference type="Pfam" id="PF00550">
    <property type="entry name" value="PP-binding"/>
    <property type="match status" value="2"/>
</dbReference>
<dbReference type="FunFam" id="3.40.50.980:FF:000001">
    <property type="entry name" value="Non-ribosomal peptide synthetase"/>
    <property type="match status" value="1"/>
</dbReference>
<dbReference type="Gene3D" id="3.40.50.980">
    <property type="match status" value="2"/>
</dbReference>
<dbReference type="FunFam" id="1.10.1200.10:FF:000016">
    <property type="entry name" value="Non-ribosomal peptide synthase"/>
    <property type="match status" value="1"/>
</dbReference>
<dbReference type="InterPro" id="IPR029058">
    <property type="entry name" value="AB_hydrolase_fold"/>
</dbReference>
<dbReference type="InterPro" id="IPR000595">
    <property type="entry name" value="cNMP-bd_dom"/>
</dbReference>
<dbReference type="InterPro" id="IPR020845">
    <property type="entry name" value="AMP-binding_CS"/>
</dbReference>
<sequence length="2368" mass="263428">MDNRMLELVTLKSWDEQLTTEAKETTQIVLCFTGSLNLEIVAKSVREIISRHEVLRTTVSLLDGTTVSALQVEPYVAMPLLDLTHLPEAIRTSSLEKLLVQEAATPFQVEKDLLLRTLLIKRAPDEHVFLAVMHPVITAEWAKDVFLHELSALYDAFVTGQQSPLPDVDAAAIQAMRGDLERMCRQATEAAEEQYARQISHLLAEEAGYEDSAQDIAMPISFAQQRLWLIDQMDPGTPLYNIPATLRLTGKLNLNALEQCFNEMLHRHESLRTVFRLIDGEPMQVIKEYKFRNIPKLDVQNLSNKEVEIRRWADHQQMYSFDLAKGPLLRLLLIKVAPEEHVLLFTMHHIISDGWSMNVFIQEIGTLYHAFAKGLPSPLPELSIQYADFAHWQRERLQGEVLEDQLSYWRKKLGGELSVLQLPTDRPRPAVQTNRGHTIYFKVRKESYEKLLSNGRREGATSYMTLLTVFKILLNIYSGQDDFAVGSPIAGRNHTQLEPLIGFLVNTLVLRTDLSGDYSFSELLRRVKATTLEAYAHQEVPFEMLVAELQPDRNKSHSPLFQVMFTLQTIPESKLEADGFSFSAIEMKADLAKFDLTLAMEEGAEGLNGILEYNVDLFDKATAVRMAEHFQQLLDAVAEQPDVSCSELSILTQAEQQRLLVEWNQTQVDLPKRAVHELFEQQAAATPDRTALVFEKERLTYRELNESANRLARHLQKLGVGTGDLVGLAMERSSELIIAMLAIVKAGGAYVPFDPAYPLERLRYMLEDTGVTVMVTMAHLVDKLPPHNARQVCVEQLHEVLAQESGDNLTSAVTPDSVAYVMYTSGTTGNPKGILIPHRGIVRLVYGPSAALPYISDDVGLQYAPIAFDASTVEIWGVLLNGAKLVVYPPYQASMEEIGHAVREHGITVLFLTAGLFHQMVEAHLEGLRGIRLLASGGDAISAPHAKKVIEQLNLTFFNLYGPTEVTSVASAHAVRAGDDVGTSLSIGRPIANTSVYVLDNRMHPVPTGVVGELYVGGEGIALGYLNRPDLTDEQFVPSPFKHEERLYKTGDLVRWLANGTLEFIGRIDSQVKIRGFRIELGEVESVIEQHPAIVQAAVMAREDVPGLKRLVAYLVFDPAASASSGDVREFLLDKLPDYMVPSAIVTLESFPLTANQKLDYRALPAPEGRPELETEYVEPRNEAEAKIAALFAELLGVEQVGAFDDFFELGGHSLLGTRLVSRIREVFQAEMPLRALFDHATVAALAKLLSDENQSVTPVQLPPLRKALRDEPIPLSYAQQRLWFLDQLTPGSNAYNMPSALKLQGVLDVEAVKRSFNEIVRRHESLRTTFQMEGEQAVQVIAPVLELDVPVIDLTAAADRDDQLHLLVQKDATDPFDLHEGPLLRVTLIRLATEEHALLVNMHHIISDGWSMNVLIEEFVALYGAYSQQQSSPLSELPVQFADYAIWQRGWMNGETLDEQMAYWTTKLGGDLPVLELPTDSSPEANSGQSARQVVMLSESMTQQLKKLGREEGTTPFMTVLAAFKTLLARMTGQDDIIVGTPVANRGTVETEGLIGILLNTLALRTDFSGGPTFRELLSRVRETTLDAFARQEVPFEKIVEEIQPDRNMNRNPVFDVMVNFVNTPSSDLSLPGLTISGLEAGAEPASKFMMTLYISEQDEQLRMSLVYQTALFKAERMATFMEQFEFLLEQMLAEPDRKVNTCTLVTSSCRNRLPDPTVAIAEPDYPFINELFAKWAGEAPEQSAVMQGGREWSYRDLQERADTLARVLVANGVAPGDAVAVAGTRNFGFIVTMLGVLKSGGVLVPIDLHLPLNRQSVMVEQSKAKHLLFTSDEEMTDDWQTMFLRFEIVHIDPHSGSVLQKSAPDTTVLPTLAPDDPAYIFFTSGTTGVPKGVLGCHKGLNHFLAWQRSTFQIGPSDRVAQLIHLSFDAVLRDVFLPLTSGATLCLPEATDDLGGDLILPWLERVGVTVLHTVPSVAQAWATDHPHGFSLRSLRHLFLAGEPLTDVLVNRLRGAFPALGNIINLYGPTETTMVKCYHVVPEQPEPGIQPAGVPFPETQALVLSETGQLCGIGEQGEIVLRTPFRTLGYVNAPEENSNFVQNPFCPHDPADKLYFTGDKGRYRLDGSLEILGRTDDQVKVRGVRIQLHEVSSVLLRHEAVHACAVLDWKDETGQTELVAYLVVKEGHKATAEDLRVHLERHLLAAMVPRSFQFLDVLPRLANGKVNRKALPKPERVRATDAAYVAPRTPTEEKLAVIFADVLRLEKVGVQDNFFALGGHSLLATSLVSRIRHEFEVDLPLRTLFERPTVAAIAEEVEGKLSQGLRRERITIERMSRERRAVRPTSVANRQKPPGTTTQGEPDPSDLV</sequence>
<dbReference type="FunFam" id="2.30.38.10:FF:000001">
    <property type="entry name" value="Non-ribosomal peptide synthetase PvdI"/>
    <property type="match status" value="1"/>
</dbReference>
<dbReference type="Gene3D" id="3.40.50.1820">
    <property type="entry name" value="alpha/beta hydrolase"/>
    <property type="match status" value="1"/>
</dbReference>
<dbReference type="SUPFAM" id="SSF52777">
    <property type="entry name" value="CoA-dependent acyltransferases"/>
    <property type="match status" value="5"/>
</dbReference>
<dbReference type="InterPro" id="IPR009081">
    <property type="entry name" value="PP-bd_ACP"/>
</dbReference>
<dbReference type="PANTHER" id="PTHR45527">
    <property type="entry name" value="NONRIBOSOMAL PEPTIDE SYNTHETASE"/>
    <property type="match status" value="1"/>
</dbReference>
<dbReference type="Pfam" id="PF13193">
    <property type="entry name" value="AMP-binding_C"/>
    <property type="match status" value="2"/>
</dbReference>
<comment type="similarity">
    <text evidence="2">Belongs to the ATP-dependent AMP-binding enzyme family.</text>
</comment>
<dbReference type="GO" id="GO:0043041">
    <property type="term" value="P:amino acid activation for nonribosomal peptide biosynthetic process"/>
    <property type="evidence" value="ECO:0007669"/>
    <property type="project" value="TreeGrafter"/>
</dbReference>
<dbReference type="GO" id="GO:0005829">
    <property type="term" value="C:cytosol"/>
    <property type="evidence" value="ECO:0007669"/>
    <property type="project" value="TreeGrafter"/>
</dbReference>
<dbReference type="Proteomes" id="UP000214688">
    <property type="component" value="Chromosome"/>
</dbReference>
<dbReference type="InterPro" id="IPR023213">
    <property type="entry name" value="CAT-like_dom_sf"/>
</dbReference>
<dbReference type="FunFam" id="1.10.1200.10:FF:000005">
    <property type="entry name" value="Nonribosomal peptide synthetase 1"/>
    <property type="match status" value="1"/>
</dbReference>
<dbReference type="NCBIfam" id="TIGR01733">
    <property type="entry name" value="AA-adenyl-dom"/>
    <property type="match status" value="2"/>
</dbReference>
<dbReference type="KEGG" id="tab:CIG75_11055"/>
<organism evidence="9 10">
    <name type="scientific">Tumebacillus algifaecis</name>
    <dbReference type="NCBI Taxonomy" id="1214604"/>
    <lineage>
        <taxon>Bacteria</taxon>
        <taxon>Bacillati</taxon>
        <taxon>Bacillota</taxon>
        <taxon>Bacilli</taxon>
        <taxon>Bacillales</taxon>
        <taxon>Alicyclobacillaceae</taxon>
        <taxon>Tumebacillus</taxon>
    </lineage>
</organism>
<dbReference type="PROSITE" id="PS50075">
    <property type="entry name" value="CARRIER"/>
    <property type="match status" value="2"/>
</dbReference>
<evidence type="ECO:0000259" key="8">
    <source>
        <dbReference type="PROSITE" id="PS50075"/>
    </source>
</evidence>
<accession>A0A223D1N5</accession>
<evidence type="ECO:0008006" key="11">
    <source>
        <dbReference type="Google" id="ProtNLM"/>
    </source>
</evidence>
<dbReference type="CDD" id="cd12117">
    <property type="entry name" value="A_NRPS_Srf_like"/>
    <property type="match status" value="1"/>
</dbReference>
<keyword evidence="5" id="KW-0045">Antibiotic biosynthesis</keyword>
<dbReference type="InterPro" id="IPR020806">
    <property type="entry name" value="PKS_PP-bd"/>
</dbReference>
<dbReference type="InterPro" id="IPR045851">
    <property type="entry name" value="AMP-bd_C_sf"/>
</dbReference>
<comment type="cofactor">
    <cofactor evidence="1">
        <name>pantetheine 4'-phosphate</name>
        <dbReference type="ChEBI" id="CHEBI:47942"/>
    </cofactor>
</comment>
<dbReference type="Gene3D" id="3.30.559.10">
    <property type="entry name" value="Chloramphenicol acetyltransferase-like domain"/>
    <property type="match status" value="3"/>
</dbReference>
<feature type="domain" description="Cyclic nucleotide-binding" evidence="7">
    <location>
        <begin position="415"/>
        <end position="452"/>
    </location>
</feature>
<dbReference type="GO" id="GO:0047527">
    <property type="term" value="F:2,3-dihydroxybenzoate-serine ligase activity"/>
    <property type="evidence" value="ECO:0007669"/>
    <property type="project" value="TreeGrafter"/>
</dbReference>
<evidence type="ECO:0000313" key="9">
    <source>
        <dbReference type="EMBL" id="ASS75461.1"/>
    </source>
</evidence>
<dbReference type="Gene3D" id="3.30.300.30">
    <property type="match status" value="2"/>
</dbReference>
<dbReference type="FunFam" id="3.30.559.10:FF:000012">
    <property type="entry name" value="Non-ribosomal peptide synthetase"/>
    <property type="match status" value="2"/>
</dbReference>
<dbReference type="CDD" id="cd05930">
    <property type="entry name" value="A_NRPS"/>
    <property type="match status" value="1"/>
</dbReference>
<evidence type="ECO:0000256" key="1">
    <source>
        <dbReference type="ARBA" id="ARBA00001957"/>
    </source>
</evidence>
<dbReference type="NCBIfam" id="NF003417">
    <property type="entry name" value="PRK04813.1"/>
    <property type="match status" value="2"/>
</dbReference>
<evidence type="ECO:0000313" key="10">
    <source>
        <dbReference type="Proteomes" id="UP000214688"/>
    </source>
</evidence>
<dbReference type="SMART" id="SM00823">
    <property type="entry name" value="PKS_PP"/>
    <property type="match status" value="2"/>
</dbReference>
<keyword evidence="10" id="KW-1185">Reference proteome</keyword>
<gene>
    <name evidence="9" type="ORF">CIG75_11055</name>
</gene>
<feature type="region of interest" description="Disordered" evidence="6">
    <location>
        <begin position="2335"/>
        <end position="2368"/>
    </location>
</feature>
<dbReference type="InterPro" id="IPR000873">
    <property type="entry name" value="AMP-dep_synth/lig_dom"/>
</dbReference>
<dbReference type="PROSITE" id="PS50042">
    <property type="entry name" value="CNMP_BINDING_3"/>
    <property type="match status" value="1"/>
</dbReference>
<dbReference type="InterPro" id="IPR042099">
    <property type="entry name" value="ANL_N_sf"/>
</dbReference>
<dbReference type="GO" id="GO:0008610">
    <property type="term" value="P:lipid biosynthetic process"/>
    <property type="evidence" value="ECO:0007669"/>
    <property type="project" value="UniProtKB-ARBA"/>
</dbReference>
<dbReference type="CDD" id="cd19531">
    <property type="entry name" value="LCL_NRPS-like"/>
    <property type="match status" value="2"/>
</dbReference>
<dbReference type="Pfam" id="PF00668">
    <property type="entry name" value="Condensation"/>
    <property type="match status" value="3"/>
</dbReference>
<dbReference type="GO" id="GO:0072330">
    <property type="term" value="P:monocarboxylic acid biosynthetic process"/>
    <property type="evidence" value="ECO:0007669"/>
    <property type="project" value="UniProtKB-ARBA"/>
</dbReference>
<dbReference type="Gene3D" id="3.30.559.30">
    <property type="entry name" value="Nonribosomal peptide synthetase, condensation domain"/>
    <property type="match status" value="3"/>
</dbReference>
<feature type="domain" description="Carrier" evidence="8">
    <location>
        <begin position="2246"/>
        <end position="2321"/>
    </location>
</feature>
<dbReference type="SUPFAM" id="SSF47336">
    <property type="entry name" value="ACP-like"/>
    <property type="match status" value="2"/>
</dbReference>
<feature type="domain" description="Carrier" evidence="8">
    <location>
        <begin position="1179"/>
        <end position="1254"/>
    </location>
</feature>
<evidence type="ECO:0000256" key="3">
    <source>
        <dbReference type="ARBA" id="ARBA00022450"/>
    </source>
</evidence>
<dbReference type="InterPro" id="IPR006162">
    <property type="entry name" value="Ppantetheine_attach_site"/>
</dbReference>
<proteinExistence type="inferred from homology"/>
<dbReference type="PROSITE" id="PS00455">
    <property type="entry name" value="AMP_BINDING"/>
    <property type="match status" value="2"/>
</dbReference>
<dbReference type="GO" id="GO:0009366">
    <property type="term" value="C:enterobactin synthetase complex"/>
    <property type="evidence" value="ECO:0007669"/>
    <property type="project" value="TreeGrafter"/>
</dbReference>
<name>A0A223D1N5_9BACL</name>